<name>A0ABY4RY11_9BACL</name>
<protein>
    <submittedName>
        <fullName evidence="6">Beta-xylosidase</fullName>
        <ecNumber evidence="6">3.2.1.37</ecNumber>
    </submittedName>
</protein>
<dbReference type="InterPro" id="IPR006710">
    <property type="entry name" value="Glyco_hydro_43"/>
</dbReference>
<proteinExistence type="inferred from homology"/>
<feature type="domain" description="Beta-xylosidase C-terminal Concanavalin A-like" evidence="5">
    <location>
        <begin position="324"/>
        <end position="518"/>
    </location>
</feature>
<dbReference type="EC" id="3.2.1.37" evidence="6"/>
<dbReference type="CDD" id="cd18617">
    <property type="entry name" value="GH43_XynB-like"/>
    <property type="match status" value="1"/>
</dbReference>
<dbReference type="RefSeq" id="WP_249863006.1">
    <property type="nucleotide sequence ID" value="NZ_CP027059.1"/>
</dbReference>
<evidence type="ECO:0000256" key="1">
    <source>
        <dbReference type="ARBA" id="ARBA00009865"/>
    </source>
</evidence>
<dbReference type="InterPro" id="IPR051795">
    <property type="entry name" value="Glycosyl_Hydrlase_43"/>
</dbReference>
<dbReference type="Gene3D" id="2.115.10.20">
    <property type="entry name" value="Glycosyl hydrolase domain, family 43"/>
    <property type="match status" value="1"/>
</dbReference>
<comment type="similarity">
    <text evidence="1 4">Belongs to the glycosyl hydrolase 43 family.</text>
</comment>
<sequence>METFRNPVLPGFYPDPSICRVGEDYYMVTSSFEYFPGVPIFHSKDLVHWRQLGHVLDRPSQLDLDETPSSKGIYAATIRHHNGIFYMITTFVVSASGARRNFYVTAENPAGPWSDPHWLPDAPGIDPSLFFDEDGKAYVMANRMPPEGQSYPKHMEIWLQELDLEHHRLVGPKYSLWDGALKQIHAQEGPHLYKINGYYYLLIAEGGTGFTHSVTIARSESITGPYENCKMNPILTHRHLGRGYPITNVGHADIVETENGEWWMVCLASRPYGGDFRNLGRETFLVPFRWESGWPVVNPGKGIVELELPRPNLPEHRWPSEPVCDHFESSKLGLQWNFIRTPRGEYWSLTERPGYLRLKLKPERMTECANPSFVGRRQQHMNFAMRTVMEFKPRRRGETAGAVLLQNQDYQFRMEYAYTEARTVIRLVERKAGEERLLAERPVDASRLYLKVEAVGQAYHFYYGTEAEVWHTLAENADGTILSTDVAGGFIGAYIGLFASSEGQASEAYADFDWFEYREI</sequence>
<evidence type="ECO:0000313" key="6">
    <source>
        <dbReference type="EMBL" id="UQZ87556.1"/>
    </source>
</evidence>
<dbReference type="InterPro" id="IPR023296">
    <property type="entry name" value="Glyco_hydro_beta-prop_sf"/>
</dbReference>
<keyword evidence="2 4" id="KW-0378">Hydrolase</keyword>
<dbReference type="InterPro" id="IPR013320">
    <property type="entry name" value="ConA-like_dom_sf"/>
</dbReference>
<dbReference type="PANTHER" id="PTHR42812">
    <property type="entry name" value="BETA-XYLOSIDASE"/>
    <property type="match status" value="1"/>
</dbReference>
<dbReference type="SUPFAM" id="SSF49899">
    <property type="entry name" value="Concanavalin A-like lectins/glucanases"/>
    <property type="match status" value="1"/>
</dbReference>
<gene>
    <name evidence="6" type="primary">xynB_2</name>
    <name evidence="6" type="ORF">SK3146_06858</name>
</gene>
<dbReference type="SUPFAM" id="SSF75005">
    <property type="entry name" value="Arabinanase/levansucrase/invertase"/>
    <property type="match status" value="1"/>
</dbReference>
<dbReference type="Pfam" id="PF04616">
    <property type="entry name" value="Glyco_hydro_43"/>
    <property type="match status" value="1"/>
</dbReference>
<dbReference type="EMBL" id="CP027059">
    <property type="protein sequence ID" value="UQZ87556.1"/>
    <property type="molecule type" value="Genomic_DNA"/>
</dbReference>
<dbReference type="Gene3D" id="2.60.120.200">
    <property type="match status" value="1"/>
</dbReference>
<evidence type="ECO:0000256" key="4">
    <source>
        <dbReference type="RuleBase" id="RU361187"/>
    </source>
</evidence>
<keyword evidence="7" id="KW-1185">Reference proteome</keyword>
<accession>A0ABY4RY11</accession>
<dbReference type="Proteomes" id="UP001057134">
    <property type="component" value="Chromosome"/>
</dbReference>
<keyword evidence="3 4" id="KW-0326">Glycosidase</keyword>
<evidence type="ECO:0000259" key="5">
    <source>
        <dbReference type="Pfam" id="PF17851"/>
    </source>
</evidence>
<reference evidence="6" key="1">
    <citation type="submission" date="2018-02" db="EMBL/GenBank/DDBJ databases">
        <authorList>
            <person name="Kim S.-K."/>
            <person name="Jung H.-I."/>
            <person name="Lee S.-W."/>
        </authorList>
    </citation>
    <scope>NUCLEOTIDE SEQUENCE</scope>
    <source>
        <strain evidence="6">SK3146</strain>
    </source>
</reference>
<dbReference type="InterPro" id="IPR041542">
    <property type="entry name" value="GH43_C2"/>
</dbReference>
<evidence type="ECO:0000313" key="7">
    <source>
        <dbReference type="Proteomes" id="UP001057134"/>
    </source>
</evidence>
<dbReference type="Pfam" id="PF17851">
    <property type="entry name" value="GH43_C2"/>
    <property type="match status" value="1"/>
</dbReference>
<reference evidence="6" key="2">
    <citation type="journal article" date="2021" name="J Anim Sci Technol">
        <title>Complete genome sequence of Paenibacillus konkukensis sp. nov. SK3146 as a potential probiotic strain.</title>
        <authorList>
            <person name="Jung H.I."/>
            <person name="Park S."/>
            <person name="Niu K.M."/>
            <person name="Lee S.W."/>
            <person name="Kothari D."/>
            <person name="Yi K.J."/>
            <person name="Kim S.K."/>
        </authorList>
    </citation>
    <scope>NUCLEOTIDE SEQUENCE</scope>
    <source>
        <strain evidence="6">SK3146</strain>
    </source>
</reference>
<dbReference type="GO" id="GO:0009044">
    <property type="term" value="F:xylan 1,4-beta-xylosidase activity"/>
    <property type="evidence" value="ECO:0007669"/>
    <property type="project" value="UniProtKB-EC"/>
</dbReference>
<organism evidence="6 7">
    <name type="scientific">Paenibacillus konkukensis</name>
    <dbReference type="NCBI Taxonomy" id="2020716"/>
    <lineage>
        <taxon>Bacteria</taxon>
        <taxon>Bacillati</taxon>
        <taxon>Bacillota</taxon>
        <taxon>Bacilli</taxon>
        <taxon>Bacillales</taxon>
        <taxon>Paenibacillaceae</taxon>
        <taxon>Paenibacillus</taxon>
    </lineage>
</organism>
<evidence type="ECO:0000256" key="3">
    <source>
        <dbReference type="ARBA" id="ARBA00023295"/>
    </source>
</evidence>
<dbReference type="PANTHER" id="PTHR42812:SF12">
    <property type="entry name" value="BETA-XYLOSIDASE-RELATED"/>
    <property type="match status" value="1"/>
</dbReference>
<evidence type="ECO:0000256" key="2">
    <source>
        <dbReference type="ARBA" id="ARBA00022801"/>
    </source>
</evidence>